<dbReference type="InterPro" id="IPR036390">
    <property type="entry name" value="WH_DNA-bd_sf"/>
</dbReference>
<dbReference type="InterPro" id="IPR011008">
    <property type="entry name" value="Dimeric_a/b-barrel"/>
</dbReference>
<feature type="domain" description="HTH asnC-type" evidence="4">
    <location>
        <begin position="12"/>
        <end position="73"/>
    </location>
</feature>
<keyword evidence="1" id="KW-0805">Transcription regulation</keyword>
<dbReference type="Gene3D" id="1.10.10.10">
    <property type="entry name" value="Winged helix-like DNA-binding domain superfamily/Winged helix DNA-binding domain"/>
    <property type="match status" value="1"/>
</dbReference>
<evidence type="ECO:0000256" key="1">
    <source>
        <dbReference type="ARBA" id="ARBA00023015"/>
    </source>
</evidence>
<dbReference type="SMART" id="SM00344">
    <property type="entry name" value="HTH_ASNC"/>
    <property type="match status" value="1"/>
</dbReference>
<dbReference type="PANTHER" id="PTHR30154">
    <property type="entry name" value="LEUCINE-RESPONSIVE REGULATORY PROTEIN"/>
    <property type="match status" value="1"/>
</dbReference>
<keyword evidence="3" id="KW-0804">Transcription</keyword>
<organism evidence="5 6">
    <name type="scientific">Intrasporangium chromatireducens Q5-1</name>
    <dbReference type="NCBI Taxonomy" id="584657"/>
    <lineage>
        <taxon>Bacteria</taxon>
        <taxon>Bacillati</taxon>
        <taxon>Actinomycetota</taxon>
        <taxon>Actinomycetes</taxon>
        <taxon>Micrococcales</taxon>
        <taxon>Intrasporangiaceae</taxon>
        <taxon>Intrasporangium</taxon>
    </lineage>
</organism>
<keyword evidence="2" id="KW-0238">DNA-binding</keyword>
<evidence type="ECO:0000313" key="6">
    <source>
        <dbReference type="Proteomes" id="UP000019494"/>
    </source>
</evidence>
<dbReference type="PRINTS" id="PR00033">
    <property type="entry name" value="HTHASNC"/>
</dbReference>
<dbReference type="InterPro" id="IPR019887">
    <property type="entry name" value="Tscrpt_reg_AsnC/Lrp_C"/>
</dbReference>
<reference evidence="6" key="1">
    <citation type="submission" date="2013-08" db="EMBL/GenBank/DDBJ databases">
        <title>Intrasporangium oryzae NRRL B-24470.</title>
        <authorList>
            <person name="Liu H."/>
            <person name="Wang G."/>
        </authorList>
    </citation>
    <scope>NUCLEOTIDE SEQUENCE [LARGE SCALE GENOMIC DNA]</scope>
    <source>
        <strain evidence="6">Q5-1</strain>
    </source>
</reference>
<dbReference type="Pfam" id="PF13404">
    <property type="entry name" value="HTH_AsnC-type"/>
    <property type="match status" value="1"/>
</dbReference>
<proteinExistence type="predicted"/>
<dbReference type="Gene3D" id="3.30.70.920">
    <property type="match status" value="1"/>
</dbReference>
<dbReference type="PROSITE" id="PS50956">
    <property type="entry name" value="HTH_ASNC_2"/>
    <property type="match status" value="1"/>
</dbReference>
<accession>W9GF93</accession>
<dbReference type="AlphaFoldDB" id="W9GF93"/>
<dbReference type="InterPro" id="IPR019888">
    <property type="entry name" value="Tscrpt_reg_AsnC-like"/>
</dbReference>
<dbReference type="Proteomes" id="UP000019494">
    <property type="component" value="Unassembled WGS sequence"/>
</dbReference>
<dbReference type="SUPFAM" id="SSF54909">
    <property type="entry name" value="Dimeric alpha+beta barrel"/>
    <property type="match status" value="1"/>
</dbReference>
<sequence length="173" mass="18661">MPRRPLLPPAPLDDVDRAILALLVDDGRMPNAEIARRVGIPESTCAGRVRSLLASRTVRGIHADVDLASVGRPMEAMIALQFTGHAREAMDAVRARIAEVPGVIAAYHVSGRTDFLVHVCAASSDELRDLVLDHLTSLAGVAHAETSLIFERIEGGHTWDPAGARGRDRARRP</sequence>
<gene>
    <name evidence="5" type="ORF">N864_10275</name>
</gene>
<evidence type="ECO:0000313" key="5">
    <source>
        <dbReference type="EMBL" id="EWT04740.1"/>
    </source>
</evidence>
<comment type="caution">
    <text evidence="5">The sequence shown here is derived from an EMBL/GenBank/DDBJ whole genome shotgun (WGS) entry which is preliminary data.</text>
</comment>
<evidence type="ECO:0000256" key="3">
    <source>
        <dbReference type="ARBA" id="ARBA00023163"/>
    </source>
</evidence>
<evidence type="ECO:0000256" key="2">
    <source>
        <dbReference type="ARBA" id="ARBA00023125"/>
    </source>
</evidence>
<dbReference type="GO" id="GO:0043200">
    <property type="term" value="P:response to amino acid"/>
    <property type="evidence" value="ECO:0007669"/>
    <property type="project" value="TreeGrafter"/>
</dbReference>
<evidence type="ECO:0000259" key="4">
    <source>
        <dbReference type="PROSITE" id="PS50956"/>
    </source>
</evidence>
<protein>
    <submittedName>
        <fullName evidence="5">AsnC family transcriptional regulator</fullName>
    </submittedName>
</protein>
<dbReference type="InterPro" id="IPR000485">
    <property type="entry name" value="AsnC-type_HTH_dom"/>
</dbReference>
<dbReference type="PANTHER" id="PTHR30154:SF54">
    <property type="entry name" value="POSSIBLE TRANSCRIPTIONAL REGULATORY PROTEIN (PROBABLY LRP_ASNC-FAMILY)"/>
    <property type="match status" value="1"/>
</dbReference>
<dbReference type="GO" id="GO:0043565">
    <property type="term" value="F:sequence-specific DNA binding"/>
    <property type="evidence" value="ECO:0007669"/>
    <property type="project" value="InterPro"/>
</dbReference>
<dbReference type="EMBL" id="AWQS01000194">
    <property type="protein sequence ID" value="EWT04740.1"/>
    <property type="molecule type" value="Genomic_DNA"/>
</dbReference>
<dbReference type="SUPFAM" id="SSF46785">
    <property type="entry name" value="Winged helix' DNA-binding domain"/>
    <property type="match status" value="1"/>
</dbReference>
<dbReference type="Pfam" id="PF01037">
    <property type="entry name" value="AsnC_trans_reg"/>
    <property type="match status" value="1"/>
</dbReference>
<dbReference type="GO" id="GO:0005829">
    <property type="term" value="C:cytosol"/>
    <property type="evidence" value="ECO:0007669"/>
    <property type="project" value="TreeGrafter"/>
</dbReference>
<keyword evidence="6" id="KW-1185">Reference proteome</keyword>
<name>W9GF93_9MICO</name>
<dbReference type="InterPro" id="IPR036388">
    <property type="entry name" value="WH-like_DNA-bd_sf"/>
</dbReference>